<dbReference type="EMBL" id="BIXY01000008">
    <property type="protein sequence ID" value="GCF07259.1"/>
    <property type="molecule type" value="Genomic_DNA"/>
</dbReference>
<dbReference type="GO" id="GO:0016746">
    <property type="term" value="F:acyltransferase activity"/>
    <property type="evidence" value="ECO:0007669"/>
    <property type="project" value="InterPro"/>
</dbReference>
<sequence>MLAADVLSAAPFKPAAMLQESASIDTVTPITSVESIAASTNSAHDMTLSTVWRIMAERTTQSWANVPHFFLMREVRATRLITWREQILRRSSEKVTYTDLLVKIVATALRTHPHLNATWRGDTIVLQEEVNVGLAVAIEDGLVVPIIHQADDLSLSGIAKQRTALVKRAQEGKLRPLDLQGGTFTISNLGMYGVDSFHAIINAPQAAILAVGRIADRVVAINGQPFVQPVMVLTLSCDHRVVDGARGAQFLATIAELIEEPLGLIG</sequence>
<proteinExistence type="predicted"/>
<evidence type="ECO:0000313" key="3">
    <source>
        <dbReference type="Proteomes" id="UP000322530"/>
    </source>
</evidence>
<feature type="domain" description="2-oxoacid dehydrogenase acyltransferase catalytic" evidence="1">
    <location>
        <begin position="43"/>
        <end position="264"/>
    </location>
</feature>
<dbReference type="Proteomes" id="UP000322530">
    <property type="component" value="Unassembled WGS sequence"/>
</dbReference>
<gene>
    <name evidence="2" type="ORF">KDI_08230</name>
</gene>
<name>A0A5A5T8F3_9CHLR</name>
<reference evidence="2 3" key="1">
    <citation type="submission" date="2019-01" db="EMBL/GenBank/DDBJ databases">
        <title>Draft genome sequence of Dictyobacter sp. Uno17.</title>
        <authorList>
            <person name="Wang C.M."/>
            <person name="Zheng Y."/>
            <person name="Sakai Y."/>
            <person name="Abe K."/>
            <person name="Yokota A."/>
            <person name="Yabe S."/>
        </authorList>
    </citation>
    <scope>NUCLEOTIDE SEQUENCE [LARGE SCALE GENOMIC DNA]</scope>
    <source>
        <strain evidence="2 3">Uno17</strain>
    </source>
</reference>
<dbReference type="Pfam" id="PF00198">
    <property type="entry name" value="2-oxoacid_dh"/>
    <property type="match status" value="1"/>
</dbReference>
<dbReference type="InterPro" id="IPR001078">
    <property type="entry name" value="2-oxoacid_DH_actylTfrase"/>
</dbReference>
<dbReference type="SUPFAM" id="SSF52777">
    <property type="entry name" value="CoA-dependent acyltransferases"/>
    <property type="match status" value="1"/>
</dbReference>
<comment type="caution">
    <text evidence="2">The sequence shown here is derived from an EMBL/GenBank/DDBJ whole genome shotgun (WGS) entry which is preliminary data.</text>
</comment>
<keyword evidence="3" id="KW-1185">Reference proteome</keyword>
<evidence type="ECO:0000259" key="1">
    <source>
        <dbReference type="Pfam" id="PF00198"/>
    </source>
</evidence>
<organism evidence="2 3">
    <name type="scientific">Dictyobacter arantiisoli</name>
    <dbReference type="NCBI Taxonomy" id="2014874"/>
    <lineage>
        <taxon>Bacteria</taxon>
        <taxon>Bacillati</taxon>
        <taxon>Chloroflexota</taxon>
        <taxon>Ktedonobacteria</taxon>
        <taxon>Ktedonobacterales</taxon>
        <taxon>Dictyobacteraceae</taxon>
        <taxon>Dictyobacter</taxon>
    </lineage>
</organism>
<dbReference type="OrthoDB" id="9805770at2"/>
<dbReference type="GO" id="GO:0045254">
    <property type="term" value="C:pyruvate dehydrogenase complex"/>
    <property type="evidence" value="ECO:0007669"/>
    <property type="project" value="InterPro"/>
</dbReference>
<dbReference type="InterPro" id="IPR045257">
    <property type="entry name" value="E2/Pdx1"/>
</dbReference>
<dbReference type="InterPro" id="IPR023213">
    <property type="entry name" value="CAT-like_dom_sf"/>
</dbReference>
<dbReference type="PANTHER" id="PTHR23151:SF90">
    <property type="entry name" value="DIHYDROLIPOYLLYSINE-RESIDUE ACETYLTRANSFERASE COMPONENT OF PYRUVATE DEHYDROGENASE COMPLEX, MITOCHONDRIAL-RELATED"/>
    <property type="match status" value="1"/>
</dbReference>
<dbReference type="GO" id="GO:0006086">
    <property type="term" value="P:pyruvate decarboxylation to acetyl-CoA"/>
    <property type="evidence" value="ECO:0007669"/>
    <property type="project" value="InterPro"/>
</dbReference>
<protein>
    <recommendedName>
        <fullName evidence="1">2-oxoacid dehydrogenase acyltransferase catalytic domain-containing protein</fullName>
    </recommendedName>
</protein>
<evidence type="ECO:0000313" key="2">
    <source>
        <dbReference type="EMBL" id="GCF07259.1"/>
    </source>
</evidence>
<dbReference type="AlphaFoldDB" id="A0A5A5T8F3"/>
<accession>A0A5A5T8F3</accession>
<dbReference type="PANTHER" id="PTHR23151">
    <property type="entry name" value="DIHYDROLIPOAMIDE ACETYL/SUCCINYL-TRANSFERASE-RELATED"/>
    <property type="match status" value="1"/>
</dbReference>
<dbReference type="Gene3D" id="3.30.559.10">
    <property type="entry name" value="Chloramphenicol acetyltransferase-like domain"/>
    <property type="match status" value="1"/>
</dbReference>